<dbReference type="Pfam" id="PF00583">
    <property type="entry name" value="Acetyltransf_1"/>
    <property type="match status" value="1"/>
</dbReference>
<evidence type="ECO:0000313" key="5">
    <source>
        <dbReference type="Proteomes" id="UP001149009"/>
    </source>
</evidence>
<keyword evidence="1" id="KW-0808">Transferase</keyword>
<evidence type="ECO:0000313" key="4">
    <source>
        <dbReference type="EMBL" id="MCT8991206.1"/>
    </source>
</evidence>
<sequence length="311" mass="35205">MNLIQSPSEQQIDAVRRFNRFYTRQIGVLEDGLYRSEFSLTEARVLFELAHRDGLTASALAGDLGLDEGYLSRMLKKFERRGLIERRPAADDGRRFHLGLTEAGRRAFEPLNRAARDLVADLLARLSPDEREKLTAAMGTIQRLLGPAPDTGPAYILRPLRAGDLGWIVHRQGLIYHHEYGWDETYEALAAQILSDFVRQFDPRREASWIAERDGEVVGSVFLVRESDTVAKLRLLYVEPAARGLGIGRRLVDECIGFARAKGYKAITLWTNDILVSARRIYQAAGFKLVKEEPHHSFGKDLVGQTWMLDL</sequence>
<evidence type="ECO:0000259" key="2">
    <source>
        <dbReference type="PROSITE" id="PS50995"/>
    </source>
</evidence>
<organism evidence="4 5">
    <name type="scientific">Chelativorans petroleitrophicus</name>
    <dbReference type="NCBI Taxonomy" id="2975484"/>
    <lineage>
        <taxon>Bacteria</taxon>
        <taxon>Pseudomonadati</taxon>
        <taxon>Pseudomonadota</taxon>
        <taxon>Alphaproteobacteria</taxon>
        <taxon>Hyphomicrobiales</taxon>
        <taxon>Phyllobacteriaceae</taxon>
        <taxon>Chelativorans</taxon>
    </lineage>
</organism>
<name>A0A9X3BA06_9HYPH</name>
<comment type="caution">
    <text evidence="4">The sequence shown here is derived from an EMBL/GenBank/DDBJ whole genome shotgun (WGS) entry which is preliminary data.</text>
</comment>
<dbReference type="SUPFAM" id="SSF55729">
    <property type="entry name" value="Acyl-CoA N-acyltransferases (Nat)"/>
    <property type="match status" value="1"/>
</dbReference>
<dbReference type="PANTHER" id="PTHR13947">
    <property type="entry name" value="GNAT FAMILY N-ACETYLTRANSFERASE"/>
    <property type="match status" value="1"/>
</dbReference>
<dbReference type="Pfam" id="PF01047">
    <property type="entry name" value="MarR"/>
    <property type="match status" value="1"/>
</dbReference>
<dbReference type="InterPro" id="IPR011991">
    <property type="entry name" value="ArsR-like_HTH"/>
</dbReference>
<accession>A0A9X3BA06</accession>
<dbReference type="InterPro" id="IPR050769">
    <property type="entry name" value="NAT_camello-type"/>
</dbReference>
<reference evidence="4" key="1">
    <citation type="submission" date="2022-08" db="EMBL/GenBank/DDBJ databases">
        <title>Chelativorans sichuanense sp. nov., a paraffin oil-degrading bacterium isolated from a mixture of oil-based drill cuttings and paddy soil.</title>
        <authorList>
            <person name="Yu J."/>
            <person name="Liu H."/>
            <person name="Chen Q."/>
        </authorList>
    </citation>
    <scope>NUCLEOTIDE SEQUENCE</scope>
    <source>
        <strain evidence="4">SCAU 2101</strain>
    </source>
</reference>
<dbReference type="GO" id="GO:0008080">
    <property type="term" value="F:N-acetyltransferase activity"/>
    <property type="evidence" value="ECO:0007669"/>
    <property type="project" value="InterPro"/>
</dbReference>
<proteinExistence type="predicted"/>
<gene>
    <name evidence="4" type="ORF">NYR54_13040</name>
</gene>
<dbReference type="RefSeq" id="WP_261516113.1">
    <property type="nucleotide sequence ID" value="NZ_JAODNV010000013.1"/>
</dbReference>
<dbReference type="SUPFAM" id="SSF46785">
    <property type="entry name" value="Winged helix' DNA-binding domain"/>
    <property type="match status" value="1"/>
</dbReference>
<feature type="domain" description="N-acetyltransferase" evidence="3">
    <location>
        <begin position="155"/>
        <end position="311"/>
    </location>
</feature>
<dbReference type="AlphaFoldDB" id="A0A9X3BA06"/>
<dbReference type="PANTHER" id="PTHR13947:SF37">
    <property type="entry name" value="LD18367P"/>
    <property type="match status" value="1"/>
</dbReference>
<dbReference type="InterPro" id="IPR000182">
    <property type="entry name" value="GNAT_dom"/>
</dbReference>
<dbReference type="CDD" id="cd04301">
    <property type="entry name" value="NAT_SF"/>
    <property type="match status" value="1"/>
</dbReference>
<dbReference type="PROSITE" id="PS51186">
    <property type="entry name" value="GNAT"/>
    <property type="match status" value="1"/>
</dbReference>
<dbReference type="SMART" id="SM00347">
    <property type="entry name" value="HTH_MARR"/>
    <property type="match status" value="1"/>
</dbReference>
<evidence type="ECO:0000256" key="1">
    <source>
        <dbReference type="ARBA" id="ARBA00022679"/>
    </source>
</evidence>
<dbReference type="Gene3D" id="3.40.630.30">
    <property type="match status" value="1"/>
</dbReference>
<dbReference type="PROSITE" id="PS50995">
    <property type="entry name" value="HTH_MARR_2"/>
    <property type="match status" value="1"/>
</dbReference>
<dbReference type="Proteomes" id="UP001149009">
    <property type="component" value="Unassembled WGS sequence"/>
</dbReference>
<dbReference type="InterPro" id="IPR000835">
    <property type="entry name" value="HTH_MarR-typ"/>
</dbReference>
<dbReference type="InterPro" id="IPR036390">
    <property type="entry name" value="WH_DNA-bd_sf"/>
</dbReference>
<keyword evidence="5" id="KW-1185">Reference proteome</keyword>
<dbReference type="InterPro" id="IPR016181">
    <property type="entry name" value="Acyl_CoA_acyltransferase"/>
</dbReference>
<evidence type="ECO:0000259" key="3">
    <source>
        <dbReference type="PROSITE" id="PS51186"/>
    </source>
</evidence>
<dbReference type="InterPro" id="IPR036388">
    <property type="entry name" value="WH-like_DNA-bd_sf"/>
</dbReference>
<dbReference type="GO" id="GO:0003700">
    <property type="term" value="F:DNA-binding transcription factor activity"/>
    <property type="evidence" value="ECO:0007669"/>
    <property type="project" value="InterPro"/>
</dbReference>
<dbReference type="CDD" id="cd00090">
    <property type="entry name" value="HTH_ARSR"/>
    <property type="match status" value="1"/>
</dbReference>
<protein>
    <submittedName>
        <fullName evidence="4">Helix-turn-helix domain-containing GNAT family N-acetyltransferase</fullName>
    </submittedName>
</protein>
<feature type="domain" description="HTH marR-type" evidence="2">
    <location>
        <begin position="1"/>
        <end position="143"/>
    </location>
</feature>
<dbReference type="EMBL" id="JAODNV010000013">
    <property type="protein sequence ID" value="MCT8991206.1"/>
    <property type="molecule type" value="Genomic_DNA"/>
</dbReference>
<dbReference type="PRINTS" id="PR00598">
    <property type="entry name" value="HTHMARR"/>
</dbReference>
<dbReference type="Gene3D" id="1.10.10.10">
    <property type="entry name" value="Winged helix-like DNA-binding domain superfamily/Winged helix DNA-binding domain"/>
    <property type="match status" value="1"/>
</dbReference>